<keyword evidence="2" id="KW-0575">Peroxidase</keyword>
<protein>
    <submittedName>
        <fullName evidence="10">Cloroperoxidase</fullName>
    </submittedName>
</protein>
<dbReference type="PANTHER" id="PTHR33577:SF18">
    <property type="entry name" value="HEME HALOPEROXIDASE FAMILY PROFILE DOMAIN-CONTAINING PROTEIN"/>
    <property type="match status" value="1"/>
</dbReference>
<organism evidence="10 11">
    <name type="scientific">Pleurotus eryngii</name>
    <name type="common">Boletus of the steppes</name>
    <dbReference type="NCBI Taxonomy" id="5323"/>
    <lineage>
        <taxon>Eukaryota</taxon>
        <taxon>Fungi</taxon>
        <taxon>Dikarya</taxon>
        <taxon>Basidiomycota</taxon>
        <taxon>Agaricomycotina</taxon>
        <taxon>Agaricomycetes</taxon>
        <taxon>Agaricomycetidae</taxon>
        <taxon>Agaricales</taxon>
        <taxon>Pleurotineae</taxon>
        <taxon>Pleurotaceae</taxon>
        <taxon>Pleurotus</taxon>
    </lineage>
</organism>
<proteinExistence type="inferred from homology"/>
<dbReference type="PROSITE" id="PS51405">
    <property type="entry name" value="HEME_HALOPEROXIDASE"/>
    <property type="match status" value="1"/>
</dbReference>
<keyword evidence="6" id="KW-0408">Iron</keyword>
<accession>A0A9P5ZZ99</accession>
<evidence type="ECO:0000313" key="10">
    <source>
        <dbReference type="EMBL" id="KAF9494461.1"/>
    </source>
</evidence>
<dbReference type="InterPro" id="IPR036851">
    <property type="entry name" value="Chloroperoxidase-like_sf"/>
</dbReference>
<keyword evidence="8" id="KW-0472">Membrane</keyword>
<dbReference type="EMBL" id="MU154572">
    <property type="protein sequence ID" value="KAF9494461.1"/>
    <property type="molecule type" value="Genomic_DNA"/>
</dbReference>
<evidence type="ECO:0000256" key="8">
    <source>
        <dbReference type="SAM" id="Phobius"/>
    </source>
</evidence>
<evidence type="ECO:0000256" key="7">
    <source>
        <dbReference type="ARBA" id="ARBA00025795"/>
    </source>
</evidence>
<dbReference type="SUPFAM" id="SSF47571">
    <property type="entry name" value="Cloroperoxidase"/>
    <property type="match status" value="1"/>
</dbReference>
<feature type="domain" description="Heme haloperoxidase family profile" evidence="9">
    <location>
        <begin position="24"/>
        <end position="244"/>
    </location>
</feature>
<dbReference type="InterPro" id="IPR000028">
    <property type="entry name" value="Chloroperoxidase"/>
</dbReference>
<evidence type="ECO:0000256" key="4">
    <source>
        <dbReference type="ARBA" id="ARBA00022723"/>
    </source>
</evidence>
<comment type="cofactor">
    <cofactor evidence="1">
        <name>heme b</name>
        <dbReference type="ChEBI" id="CHEBI:60344"/>
    </cofactor>
</comment>
<name>A0A9P5ZZ99_PLEER</name>
<keyword evidence="5" id="KW-0560">Oxidoreductase</keyword>
<evidence type="ECO:0000256" key="2">
    <source>
        <dbReference type="ARBA" id="ARBA00022559"/>
    </source>
</evidence>
<dbReference type="OrthoDB" id="407298at2759"/>
<sequence>LPADHPPLPPHAHADNSKKCPFAAKHEFCPPQEGDVRSPCPALNTMANHGYINRSGKNLTAAALTSALQKCYNLSLPLAIVLSYGGFILLHRYNFLRGIDLMEVGKHGFVEHDASLVHRDTILGDDEQGEKKPVYYAPVEIVPEWVDALMEDARKLREDKDYAFELTGGAGRKGKDGKVEGIDALHAEIARGEMAIVLGMWEVEDYPAPIKGVPAEWFREWITYERLPGGWRPMRTQGLLDTMKRSREVKKGMERFR</sequence>
<evidence type="ECO:0000256" key="1">
    <source>
        <dbReference type="ARBA" id="ARBA00001970"/>
    </source>
</evidence>
<dbReference type="Gene3D" id="1.10.489.10">
    <property type="entry name" value="Chloroperoxidase-like"/>
    <property type="match status" value="1"/>
</dbReference>
<dbReference type="Proteomes" id="UP000807025">
    <property type="component" value="Unassembled WGS sequence"/>
</dbReference>
<evidence type="ECO:0000313" key="11">
    <source>
        <dbReference type="Proteomes" id="UP000807025"/>
    </source>
</evidence>
<keyword evidence="3" id="KW-0349">Heme</keyword>
<comment type="caution">
    <text evidence="10">The sequence shown here is derived from an EMBL/GenBank/DDBJ whole genome shotgun (WGS) entry which is preliminary data.</text>
</comment>
<keyword evidence="8" id="KW-0812">Transmembrane</keyword>
<dbReference type="Pfam" id="PF01328">
    <property type="entry name" value="Peroxidase_2"/>
    <property type="match status" value="1"/>
</dbReference>
<feature type="non-terminal residue" evidence="10">
    <location>
        <position position="257"/>
    </location>
</feature>
<evidence type="ECO:0000259" key="9">
    <source>
        <dbReference type="PROSITE" id="PS51405"/>
    </source>
</evidence>
<comment type="similarity">
    <text evidence="7">Belongs to the chloroperoxidase family.</text>
</comment>
<gene>
    <name evidence="10" type="ORF">BDN71DRAFT_1355395</name>
</gene>
<keyword evidence="8" id="KW-1133">Transmembrane helix</keyword>
<feature type="non-terminal residue" evidence="10">
    <location>
        <position position="1"/>
    </location>
</feature>
<dbReference type="GO" id="GO:0046872">
    <property type="term" value="F:metal ion binding"/>
    <property type="evidence" value="ECO:0007669"/>
    <property type="project" value="UniProtKB-KW"/>
</dbReference>
<dbReference type="PANTHER" id="PTHR33577">
    <property type="entry name" value="STERIGMATOCYSTIN BIOSYNTHESIS PEROXIDASE STCC-RELATED"/>
    <property type="match status" value="1"/>
</dbReference>
<evidence type="ECO:0000256" key="3">
    <source>
        <dbReference type="ARBA" id="ARBA00022617"/>
    </source>
</evidence>
<keyword evidence="4" id="KW-0479">Metal-binding</keyword>
<dbReference type="AlphaFoldDB" id="A0A9P5ZZ99"/>
<feature type="transmembrane region" description="Helical" evidence="8">
    <location>
        <begin position="74"/>
        <end position="93"/>
    </location>
</feature>
<evidence type="ECO:0000256" key="5">
    <source>
        <dbReference type="ARBA" id="ARBA00023002"/>
    </source>
</evidence>
<evidence type="ECO:0000256" key="6">
    <source>
        <dbReference type="ARBA" id="ARBA00023004"/>
    </source>
</evidence>
<reference evidence="10" key="1">
    <citation type="submission" date="2020-11" db="EMBL/GenBank/DDBJ databases">
        <authorList>
            <consortium name="DOE Joint Genome Institute"/>
            <person name="Ahrendt S."/>
            <person name="Riley R."/>
            <person name="Andreopoulos W."/>
            <person name="Labutti K."/>
            <person name="Pangilinan J."/>
            <person name="Ruiz-Duenas F.J."/>
            <person name="Barrasa J.M."/>
            <person name="Sanchez-Garcia M."/>
            <person name="Camarero S."/>
            <person name="Miyauchi S."/>
            <person name="Serrano A."/>
            <person name="Linde D."/>
            <person name="Babiker R."/>
            <person name="Drula E."/>
            <person name="Ayuso-Fernandez I."/>
            <person name="Pacheco R."/>
            <person name="Padilla G."/>
            <person name="Ferreira P."/>
            <person name="Barriuso J."/>
            <person name="Kellner H."/>
            <person name="Castanera R."/>
            <person name="Alfaro M."/>
            <person name="Ramirez L."/>
            <person name="Pisabarro A.G."/>
            <person name="Kuo A."/>
            <person name="Tritt A."/>
            <person name="Lipzen A."/>
            <person name="He G."/>
            <person name="Yan M."/>
            <person name="Ng V."/>
            <person name="Cullen D."/>
            <person name="Martin F."/>
            <person name="Rosso M.-N."/>
            <person name="Henrissat B."/>
            <person name="Hibbett D."/>
            <person name="Martinez A.T."/>
            <person name="Grigoriev I.V."/>
        </authorList>
    </citation>
    <scope>NUCLEOTIDE SEQUENCE</scope>
    <source>
        <strain evidence="10">ATCC 90797</strain>
    </source>
</reference>
<keyword evidence="11" id="KW-1185">Reference proteome</keyword>
<dbReference type="GO" id="GO:0004601">
    <property type="term" value="F:peroxidase activity"/>
    <property type="evidence" value="ECO:0007669"/>
    <property type="project" value="UniProtKB-KW"/>
</dbReference>